<organism evidence="1 2">
    <name type="scientific">Oculimacula yallundae</name>
    <dbReference type="NCBI Taxonomy" id="86028"/>
    <lineage>
        <taxon>Eukaryota</taxon>
        <taxon>Fungi</taxon>
        <taxon>Dikarya</taxon>
        <taxon>Ascomycota</taxon>
        <taxon>Pezizomycotina</taxon>
        <taxon>Leotiomycetes</taxon>
        <taxon>Helotiales</taxon>
        <taxon>Ploettnerulaceae</taxon>
        <taxon>Oculimacula</taxon>
    </lineage>
</organism>
<name>A0ABR4BW67_9HELO</name>
<evidence type="ECO:0000313" key="2">
    <source>
        <dbReference type="Proteomes" id="UP001595075"/>
    </source>
</evidence>
<comment type="caution">
    <text evidence="1">The sequence shown here is derived from an EMBL/GenBank/DDBJ whole genome shotgun (WGS) entry which is preliminary data.</text>
</comment>
<keyword evidence="2" id="KW-1185">Reference proteome</keyword>
<reference evidence="1 2" key="1">
    <citation type="journal article" date="2024" name="Commun. Biol.">
        <title>Comparative genomic analysis of thermophilic fungi reveals convergent evolutionary adaptations and gene losses.</title>
        <authorList>
            <person name="Steindorff A.S."/>
            <person name="Aguilar-Pontes M.V."/>
            <person name="Robinson A.J."/>
            <person name="Andreopoulos B."/>
            <person name="LaButti K."/>
            <person name="Kuo A."/>
            <person name="Mondo S."/>
            <person name="Riley R."/>
            <person name="Otillar R."/>
            <person name="Haridas S."/>
            <person name="Lipzen A."/>
            <person name="Grimwood J."/>
            <person name="Schmutz J."/>
            <person name="Clum A."/>
            <person name="Reid I.D."/>
            <person name="Moisan M.C."/>
            <person name="Butler G."/>
            <person name="Nguyen T.T.M."/>
            <person name="Dewar K."/>
            <person name="Conant G."/>
            <person name="Drula E."/>
            <person name="Henrissat B."/>
            <person name="Hansel C."/>
            <person name="Singer S."/>
            <person name="Hutchinson M.I."/>
            <person name="de Vries R.P."/>
            <person name="Natvig D.O."/>
            <person name="Powell A.J."/>
            <person name="Tsang A."/>
            <person name="Grigoriev I.V."/>
        </authorList>
    </citation>
    <scope>NUCLEOTIDE SEQUENCE [LARGE SCALE GENOMIC DNA]</scope>
    <source>
        <strain evidence="1 2">CBS 494.80</strain>
    </source>
</reference>
<dbReference type="Proteomes" id="UP001595075">
    <property type="component" value="Unassembled WGS sequence"/>
</dbReference>
<evidence type="ECO:0000313" key="1">
    <source>
        <dbReference type="EMBL" id="KAL2061592.1"/>
    </source>
</evidence>
<feature type="non-terminal residue" evidence="1">
    <location>
        <position position="86"/>
    </location>
</feature>
<proteinExistence type="predicted"/>
<gene>
    <name evidence="1" type="ORF">VTL71DRAFT_6969</name>
</gene>
<protein>
    <submittedName>
        <fullName evidence="1">Uncharacterized protein</fullName>
    </submittedName>
</protein>
<accession>A0ABR4BW67</accession>
<sequence>MISTTAACWTSNVIERFKDVAALVQEPRPWTYYSSLKPGRQTEHNLYDGTLEITIHSVNASVYDILVAFSVVIRMVVSQPLIAAVR</sequence>
<dbReference type="EMBL" id="JAZHXI010000018">
    <property type="protein sequence ID" value="KAL2061592.1"/>
    <property type="molecule type" value="Genomic_DNA"/>
</dbReference>